<evidence type="ECO:0000313" key="3">
    <source>
        <dbReference type="Proteomes" id="UP000277007"/>
    </source>
</evidence>
<protein>
    <recommendedName>
        <fullName evidence="4">Lipoprotein</fullName>
    </recommendedName>
</protein>
<organism evidence="2 3">
    <name type="scientific">Azospirillum griseum</name>
    <dbReference type="NCBI Taxonomy" id="2496639"/>
    <lineage>
        <taxon>Bacteria</taxon>
        <taxon>Pseudomonadati</taxon>
        <taxon>Pseudomonadota</taxon>
        <taxon>Alphaproteobacteria</taxon>
        <taxon>Rhodospirillales</taxon>
        <taxon>Azospirillaceae</taxon>
        <taxon>Azospirillum</taxon>
    </lineage>
</organism>
<name>A0A431VJH5_9PROT</name>
<evidence type="ECO:0000313" key="2">
    <source>
        <dbReference type="EMBL" id="RTR21522.1"/>
    </source>
</evidence>
<reference evidence="2 3" key="1">
    <citation type="submission" date="2018-12" db="EMBL/GenBank/DDBJ databases">
        <authorList>
            <person name="Yang Y."/>
        </authorList>
    </citation>
    <scope>NUCLEOTIDE SEQUENCE [LARGE SCALE GENOMIC DNA]</scope>
    <source>
        <strain evidence="2 3">L-25-5w-1</strain>
    </source>
</reference>
<feature type="region of interest" description="Disordered" evidence="1">
    <location>
        <begin position="62"/>
        <end position="130"/>
    </location>
</feature>
<feature type="compositionally biased region" description="Polar residues" evidence="1">
    <location>
        <begin position="80"/>
        <end position="98"/>
    </location>
</feature>
<gene>
    <name evidence="2" type="ORF">EJ903_08955</name>
</gene>
<evidence type="ECO:0008006" key="4">
    <source>
        <dbReference type="Google" id="ProtNLM"/>
    </source>
</evidence>
<proteinExistence type="predicted"/>
<keyword evidence="3" id="KW-1185">Reference proteome</keyword>
<evidence type="ECO:0000256" key="1">
    <source>
        <dbReference type="SAM" id="MobiDB-lite"/>
    </source>
</evidence>
<dbReference type="PROSITE" id="PS51257">
    <property type="entry name" value="PROKAR_LIPOPROTEIN"/>
    <property type="match status" value="1"/>
</dbReference>
<dbReference type="Proteomes" id="UP000277007">
    <property type="component" value="Unassembled WGS sequence"/>
</dbReference>
<dbReference type="OrthoDB" id="7305060at2"/>
<dbReference type="AlphaFoldDB" id="A0A431VJH5"/>
<accession>A0A431VJH5</accession>
<dbReference type="EMBL" id="RXMA01000006">
    <property type="protein sequence ID" value="RTR21522.1"/>
    <property type="molecule type" value="Genomic_DNA"/>
</dbReference>
<comment type="caution">
    <text evidence="2">The sequence shown here is derived from an EMBL/GenBank/DDBJ whole genome shotgun (WGS) entry which is preliminary data.</text>
</comment>
<sequence>MGKGRKTMGAIGRRIGLVCVATPMILGLSACAEPRLDNGLWGAMMGDDGSTSDKASPIRAMKENRTDYPTLGSVPPRPTGLTTDAQRQTTMDTLTNDRAASRKRKADTEAIPMPTPLEVPAKPKIVPGRS</sequence>